<gene>
    <name evidence="1" type="ORF">R3W88_029578</name>
</gene>
<protein>
    <submittedName>
        <fullName evidence="1">Uncharacterized protein</fullName>
    </submittedName>
</protein>
<name>A0AAV9K5S3_9SOLN</name>
<keyword evidence="2" id="KW-1185">Reference proteome</keyword>
<proteinExistence type="predicted"/>
<dbReference type="Proteomes" id="UP001311915">
    <property type="component" value="Unassembled WGS sequence"/>
</dbReference>
<comment type="caution">
    <text evidence="1">The sequence shown here is derived from an EMBL/GenBank/DDBJ whole genome shotgun (WGS) entry which is preliminary data.</text>
</comment>
<dbReference type="AlphaFoldDB" id="A0AAV9K5S3"/>
<organism evidence="1 2">
    <name type="scientific">Solanum pinnatisectum</name>
    <name type="common">tansyleaf nightshade</name>
    <dbReference type="NCBI Taxonomy" id="50273"/>
    <lineage>
        <taxon>Eukaryota</taxon>
        <taxon>Viridiplantae</taxon>
        <taxon>Streptophyta</taxon>
        <taxon>Embryophyta</taxon>
        <taxon>Tracheophyta</taxon>
        <taxon>Spermatophyta</taxon>
        <taxon>Magnoliopsida</taxon>
        <taxon>eudicotyledons</taxon>
        <taxon>Gunneridae</taxon>
        <taxon>Pentapetalae</taxon>
        <taxon>asterids</taxon>
        <taxon>lamiids</taxon>
        <taxon>Solanales</taxon>
        <taxon>Solanaceae</taxon>
        <taxon>Solanoideae</taxon>
        <taxon>Solaneae</taxon>
        <taxon>Solanum</taxon>
    </lineage>
</organism>
<evidence type="ECO:0000313" key="2">
    <source>
        <dbReference type="Proteomes" id="UP001311915"/>
    </source>
</evidence>
<evidence type="ECO:0000313" key="1">
    <source>
        <dbReference type="EMBL" id="KAK4708653.1"/>
    </source>
</evidence>
<accession>A0AAV9K5S3</accession>
<reference evidence="1 2" key="1">
    <citation type="submission" date="2023-10" db="EMBL/GenBank/DDBJ databases">
        <title>Genome-Wide Identification Analysis in wild type Solanum Pinnatisectum Reveals Some Genes Defensing Phytophthora Infestans.</title>
        <authorList>
            <person name="Sun C."/>
        </authorList>
    </citation>
    <scope>NUCLEOTIDE SEQUENCE [LARGE SCALE GENOMIC DNA]</scope>
    <source>
        <strain evidence="1">LQN</strain>
        <tissue evidence="1">Leaf</tissue>
    </source>
</reference>
<sequence>MDDTAFVSILFWNKETIQLLGRPQNFYPTKLGDSMKKKFLFKILIKDSNINKNDNVYKITPIKTTVSECGSSFTEDVIDLAAKISIKSRKTVEKSIRYNSHQTHDETEDVDILATYEIESGKIYNEGEKSNHFRENIRIYNSITNVKLRLIGKRLLDGRRYNLPSVLVVGDFEPTNTDSNIIIKSQT</sequence>
<dbReference type="EMBL" id="JAWPEI010000012">
    <property type="protein sequence ID" value="KAK4708653.1"/>
    <property type="molecule type" value="Genomic_DNA"/>
</dbReference>